<organism evidence="2 3">
    <name type="scientific">Eiseniibacteriota bacterium</name>
    <dbReference type="NCBI Taxonomy" id="2212470"/>
    <lineage>
        <taxon>Bacteria</taxon>
        <taxon>Candidatus Eiseniibacteriota</taxon>
    </lineage>
</organism>
<proteinExistence type="predicted"/>
<dbReference type="GO" id="GO:0016747">
    <property type="term" value="F:acyltransferase activity, transferring groups other than amino-acyl groups"/>
    <property type="evidence" value="ECO:0007669"/>
    <property type="project" value="InterPro"/>
</dbReference>
<dbReference type="Pfam" id="PF13508">
    <property type="entry name" value="Acetyltransf_7"/>
    <property type="match status" value="1"/>
</dbReference>
<comment type="caution">
    <text evidence="2">The sequence shown here is derived from an EMBL/GenBank/DDBJ whole genome shotgun (WGS) entry which is preliminary data.</text>
</comment>
<evidence type="ECO:0000259" key="1">
    <source>
        <dbReference type="PROSITE" id="PS51186"/>
    </source>
</evidence>
<dbReference type="Gene3D" id="3.40.630.30">
    <property type="match status" value="1"/>
</dbReference>
<sequence>MSDSTFKVVETLGEGHVQQLVALYQNEWWTRGRTVDEVRRMLAGSDHVFAMCTSSGERLVAFARVLTDGVFKALLLDIIVASEFRSEGLGRKLMDTMVNHPILGNVRHLELYCLPEMVGFYEKWGFSTEVSGIQFMRRNSTS</sequence>
<dbReference type="CDD" id="cd04301">
    <property type="entry name" value="NAT_SF"/>
    <property type="match status" value="1"/>
</dbReference>
<dbReference type="PROSITE" id="PS51186">
    <property type="entry name" value="GNAT"/>
    <property type="match status" value="1"/>
</dbReference>
<dbReference type="InterPro" id="IPR016181">
    <property type="entry name" value="Acyl_CoA_acyltransferase"/>
</dbReference>
<evidence type="ECO:0000313" key="2">
    <source>
        <dbReference type="EMBL" id="NNF05459.1"/>
    </source>
</evidence>
<accession>A0A7Y2E588</accession>
<dbReference type="InterPro" id="IPR053144">
    <property type="entry name" value="Acetyltransferase_Butenolide"/>
</dbReference>
<evidence type="ECO:0000313" key="3">
    <source>
        <dbReference type="Proteomes" id="UP000547674"/>
    </source>
</evidence>
<dbReference type="InterPro" id="IPR000182">
    <property type="entry name" value="GNAT_dom"/>
</dbReference>
<dbReference type="PANTHER" id="PTHR43233:SF1">
    <property type="entry name" value="FAMILY N-ACETYLTRANSFERASE, PUTATIVE (AFU_ORTHOLOGUE AFUA_6G03350)-RELATED"/>
    <property type="match status" value="1"/>
</dbReference>
<dbReference type="EMBL" id="JABDJR010000060">
    <property type="protein sequence ID" value="NNF05459.1"/>
    <property type="molecule type" value="Genomic_DNA"/>
</dbReference>
<feature type="domain" description="N-acetyltransferase" evidence="1">
    <location>
        <begin position="7"/>
        <end position="142"/>
    </location>
</feature>
<dbReference type="SUPFAM" id="SSF55729">
    <property type="entry name" value="Acyl-CoA N-acyltransferases (Nat)"/>
    <property type="match status" value="1"/>
</dbReference>
<dbReference type="PANTHER" id="PTHR43233">
    <property type="entry name" value="FAMILY N-ACETYLTRANSFERASE, PUTATIVE (AFU_ORTHOLOGUE AFUA_6G03350)-RELATED"/>
    <property type="match status" value="1"/>
</dbReference>
<reference evidence="2 3" key="1">
    <citation type="submission" date="2020-03" db="EMBL/GenBank/DDBJ databases">
        <title>Metabolic flexibility allows generalist bacteria to become dominant in a frequently disturbed ecosystem.</title>
        <authorList>
            <person name="Chen Y.-J."/>
            <person name="Leung P.M."/>
            <person name="Bay S.K."/>
            <person name="Hugenholtz P."/>
            <person name="Kessler A.J."/>
            <person name="Shelley G."/>
            <person name="Waite D.W."/>
            <person name="Cook P.L."/>
            <person name="Greening C."/>
        </authorList>
    </citation>
    <scope>NUCLEOTIDE SEQUENCE [LARGE SCALE GENOMIC DNA]</scope>
    <source>
        <strain evidence="2">SS_bin_28</strain>
    </source>
</reference>
<dbReference type="Proteomes" id="UP000547674">
    <property type="component" value="Unassembled WGS sequence"/>
</dbReference>
<protein>
    <submittedName>
        <fullName evidence="2">GNAT family N-acetyltransferase</fullName>
    </submittedName>
</protein>
<gene>
    <name evidence="2" type="ORF">HKN21_01735</name>
</gene>
<keyword evidence="2" id="KW-0808">Transferase</keyword>
<name>A0A7Y2E588_UNCEI</name>
<dbReference type="AlphaFoldDB" id="A0A7Y2E588"/>